<keyword evidence="7" id="KW-0067">ATP-binding</keyword>
<dbReference type="OrthoDB" id="7979512at2"/>
<reference evidence="10 11" key="1">
    <citation type="submission" date="2017-10" db="EMBL/GenBank/DDBJ databases">
        <authorList>
            <person name="Banno H."/>
            <person name="Chua N.-H."/>
        </authorList>
    </citation>
    <scope>NUCLEOTIDE SEQUENCE [LARGE SCALE GENOMIC DNA]</scope>
    <source>
        <strain evidence="10 11">YW11</strain>
    </source>
</reference>
<evidence type="ECO:0000256" key="1">
    <source>
        <dbReference type="ARBA" id="ARBA00000085"/>
    </source>
</evidence>
<dbReference type="EMBL" id="PDNU01000002">
    <property type="protein sequence ID" value="PHK96743.1"/>
    <property type="molecule type" value="Genomic_DNA"/>
</dbReference>
<dbReference type="SUPFAM" id="SSF55874">
    <property type="entry name" value="ATPase domain of HSP90 chaperone/DNA topoisomerase II/histidine kinase"/>
    <property type="match status" value="1"/>
</dbReference>
<sequence>MIRLVSRLPRAGGVLSGQLVALACALLALVGWRGAEAFWPGLHAPALLLPPIALAGLVAGRSGGVGCVLLLALLTLGAELSSGGGALKAGEALLLLAVGLLVAWLAGELRHAAENARRLERASECLERLAEAGSWRWDAAGQGLLLSGHAWRLLGRDPHAGLVSLGHFHTFIHPEDLEALRQAGRKLEQEPVEVAFRPLPAAGGERRVLLLRGEPLPSGGAAGVLVDVTGRHAAEQDRQEALTRQERLYRDLAHRVRNDFQLVSSLLRLQARRAPQEVRTALELAGQRIQSMAALHEALHREGDVGTVSLDRYLEFFIRWITRHWVGRRPVALHLDAIPVTLDGKRALPLGMAVAEMVGNALKHAFPDGRRGNIHVALLREGAELVLSVEDDGAGMEALAAMRSSGFGMTLLQSCARQVEGELLTEHRPRTRFSLRFPEVAPD</sequence>
<keyword evidence="8" id="KW-0812">Transmembrane</keyword>
<dbReference type="InterPro" id="IPR005467">
    <property type="entry name" value="His_kinase_dom"/>
</dbReference>
<keyword evidence="4" id="KW-0808">Transferase</keyword>
<keyword evidence="8" id="KW-0472">Membrane</keyword>
<dbReference type="RefSeq" id="WP_099093888.1">
    <property type="nucleotide sequence ID" value="NZ_PDNU01000002.1"/>
</dbReference>
<dbReference type="Pfam" id="PF02518">
    <property type="entry name" value="HATPase_c"/>
    <property type="match status" value="1"/>
</dbReference>
<dbReference type="PROSITE" id="PS51257">
    <property type="entry name" value="PROKAR_LIPOPROTEIN"/>
    <property type="match status" value="1"/>
</dbReference>
<dbReference type="PANTHER" id="PTHR41523">
    <property type="entry name" value="TWO-COMPONENT SYSTEM SENSOR PROTEIN"/>
    <property type="match status" value="1"/>
</dbReference>
<proteinExistence type="predicted"/>
<evidence type="ECO:0000256" key="4">
    <source>
        <dbReference type="ARBA" id="ARBA00022679"/>
    </source>
</evidence>
<keyword evidence="8" id="KW-1133">Transmembrane helix</keyword>
<evidence type="ECO:0000313" key="10">
    <source>
        <dbReference type="EMBL" id="PHK96743.1"/>
    </source>
</evidence>
<dbReference type="GO" id="GO:0004673">
    <property type="term" value="F:protein histidine kinase activity"/>
    <property type="evidence" value="ECO:0007669"/>
    <property type="project" value="UniProtKB-EC"/>
</dbReference>
<feature type="transmembrane region" description="Helical" evidence="8">
    <location>
        <begin position="12"/>
        <end position="32"/>
    </location>
</feature>
<feature type="transmembrane region" description="Helical" evidence="8">
    <location>
        <begin position="86"/>
        <end position="107"/>
    </location>
</feature>
<dbReference type="PANTHER" id="PTHR41523:SF8">
    <property type="entry name" value="ETHYLENE RESPONSE SENSOR PROTEIN"/>
    <property type="match status" value="1"/>
</dbReference>
<gene>
    <name evidence="10" type="ORF">CR162_02255</name>
</gene>
<evidence type="ECO:0000313" key="11">
    <source>
        <dbReference type="Proteomes" id="UP000223527"/>
    </source>
</evidence>
<evidence type="ECO:0000259" key="9">
    <source>
        <dbReference type="PROSITE" id="PS50109"/>
    </source>
</evidence>
<evidence type="ECO:0000256" key="3">
    <source>
        <dbReference type="ARBA" id="ARBA00022553"/>
    </source>
</evidence>
<keyword evidence="3" id="KW-0597">Phosphoprotein</keyword>
<dbReference type="InterPro" id="IPR011495">
    <property type="entry name" value="Sig_transdc_His_kin_sub2_dim/P"/>
</dbReference>
<dbReference type="EC" id="2.7.13.3" evidence="2"/>
<feature type="transmembrane region" description="Helical" evidence="8">
    <location>
        <begin position="52"/>
        <end position="74"/>
    </location>
</feature>
<accession>A0A2C7AGD1</accession>
<dbReference type="InterPro" id="IPR035965">
    <property type="entry name" value="PAS-like_dom_sf"/>
</dbReference>
<dbReference type="Pfam" id="PF07568">
    <property type="entry name" value="HisKA_2"/>
    <property type="match status" value="1"/>
</dbReference>
<dbReference type="SMART" id="SM00387">
    <property type="entry name" value="HATPase_c"/>
    <property type="match status" value="1"/>
</dbReference>
<evidence type="ECO:0000256" key="5">
    <source>
        <dbReference type="ARBA" id="ARBA00022741"/>
    </source>
</evidence>
<evidence type="ECO:0000256" key="2">
    <source>
        <dbReference type="ARBA" id="ARBA00012438"/>
    </source>
</evidence>
<dbReference type="SUPFAM" id="SSF55785">
    <property type="entry name" value="PYP-like sensor domain (PAS domain)"/>
    <property type="match status" value="1"/>
</dbReference>
<evidence type="ECO:0000256" key="8">
    <source>
        <dbReference type="SAM" id="Phobius"/>
    </source>
</evidence>
<evidence type="ECO:0000256" key="7">
    <source>
        <dbReference type="ARBA" id="ARBA00022840"/>
    </source>
</evidence>
<dbReference type="Gene3D" id="3.30.450.20">
    <property type="entry name" value="PAS domain"/>
    <property type="match status" value="1"/>
</dbReference>
<keyword evidence="6" id="KW-0418">Kinase</keyword>
<feature type="domain" description="Histidine kinase" evidence="9">
    <location>
        <begin position="251"/>
        <end position="441"/>
    </location>
</feature>
<dbReference type="GO" id="GO:0005524">
    <property type="term" value="F:ATP binding"/>
    <property type="evidence" value="ECO:0007669"/>
    <property type="project" value="UniProtKB-KW"/>
</dbReference>
<comment type="catalytic activity">
    <reaction evidence="1">
        <text>ATP + protein L-histidine = ADP + protein N-phospho-L-histidine.</text>
        <dbReference type="EC" id="2.7.13.3"/>
    </reaction>
</comment>
<protein>
    <recommendedName>
        <fullName evidence="2">histidine kinase</fullName>
        <ecNumber evidence="2">2.7.13.3</ecNumber>
    </recommendedName>
</protein>
<dbReference type="Proteomes" id="UP000223527">
    <property type="component" value="Unassembled WGS sequence"/>
</dbReference>
<dbReference type="InterPro" id="IPR036890">
    <property type="entry name" value="HATPase_C_sf"/>
</dbReference>
<organism evidence="10 11">
    <name type="scientific">Teichococcus rhizosphaerae</name>
    <dbReference type="NCBI Taxonomy" id="1335062"/>
    <lineage>
        <taxon>Bacteria</taxon>
        <taxon>Pseudomonadati</taxon>
        <taxon>Pseudomonadota</taxon>
        <taxon>Alphaproteobacteria</taxon>
        <taxon>Acetobacterales</taxon>
        <taxon>Roseomonadaceae</taxon>
        <taxon>Roseomonas</taxon>
    </lineage>
</organism>
<keyword evidence="11" id="KW-1185">Reference proteome</keyword>
<dbReference type="InterPro" id="IPR003594">
    <property type="entry name" value="HATPase_dom"/>
</dbReference>
<evidence type="ECO:0000256" key="6">
    <source>
        <dbReference type="ARBA" id="ARBA00022777"/>
    </source>
</evidence>
<keyword evidence="5" id="KW-0547">Nucleotide-binding</keyword>
<dbReference type="PROSITE" id="PS50109">
    <property type="entry name" value="HIS_KIN"/>
    <property type="match status" value="1"/>
</dbReference>
<dbReference type="Gene3D" id="3.30.565.10">
    <property type="entry name" value="Histidine kinase-like ATPase, C-terminal domain"/>
    <property type="match status" value="1"/>
</dbReference>
<dbReference type="AlphaFoldDB" id="A0A2C7AGD1"/>
<name>A0A2C7AGD1_9PROT</name>
<comment type="caution">
    <text evidence="10">The sequence shown here is derived from an EMBL/GenBank/DDBJ whole genome shotgun (WGS) entry which is preliminary data.</text>
</comment>